<organism evidence="2 3">
    <name type="scientific">Candidatus Brennerbacteria bacterium CG11_big_fil_rev_8_21_14_0_20_43_10</name>
    <dbReference type="NCBI Taxonomy" id="1974523"/>
    <lineage>
        <taxon>Bacteria</taxon>
        <taxon>Candidatus Brenneribacteriota</taxon>
    </lineage>
</organism>
<dbReference type="PANTHER" id="PTHR36844">
    <property type="entry name" value="PROTEASE PRSW"/>
    <property type="match status" value="1"/>
</dbReference>
<dbReference type="AlphaFoldDB" id="A0A2H0PW79"/>
<feature type="transmembrane region" description="Helical" evidence="1">
    <location>
        <begin position="34"/>
        <end position="54"/>
    </location>
</feature>
<dbReference type="InterPro" id="IPR026898">
    <property type="entry name" value="PrsW"/>
</dbReference>
<protein>
    <recommendedName>
        <fullName evidence="4">Protease PrsW</fullName>
    </recommendedName>
</protein>
<name>A0A2H0PW79_9BACT</name>
<feature type="transmembrane region" description="Helical" evidence="1">
    <location>
        <begin position="109"/>
        <end position="128"/>
    </location>
</feature>
<feature type="transmembrane region" description="Helical" evidence="1">
    <location>
        <begin position="74"/>
        <end position="97"/>
    </location>
</feature>
<evidence type="ECO:0000256" key="1">
    <source>
        <dbReference type="SAM" id="Phobius"/>
    </source>
</evidence>
<keyword evidence="1" id="KW-1133">Transmembrane helix</keyword>
<dbReference type="EMBL" id="PCXE01000031">
    <property type="protein sequence ID" value="PIR26257.1"/>
    <property type="molecule type" value="Genomic_DNA"/>
</dbReference>
<proteinExistence type="predicted"/>
<keyword evidence="1" id="KW-0812">Transmembrane</keyword>
<evidence type="ECO:0000313" key="3">
    <source>
        <dbReference type="Proteomes" id="UP000236846"/>
    </source>
</evidence>
<accession>A0A2H0PW79</accession>
<dbReference type="PANTHER" id="PTHR36844:SF1">
    <property type="entry name" value="PROTEASE PRSW"/>
    <property type="match status" value="1"/>
</dbReference>
<feature type="transmembrane region" description="Helical" evidence="1">
    <location>
        <begin position="148"/>
        <end position="170"/>
    </location>
</feature>
<feature type="transmembrane region" description="Helical" evidence="1">
    <location>
        <begin position="6"/>
        <end position="22"/>
    </location>
</feature>
<dbReference type="GO" id="GO:0008233">
    <property type="term" value="F:peptidase activity"/>
    <property type="evidence" value="ECO:0007669"/>
    <property type="project" value="InterPro"/>
</dbReference>
<feature type="transmembrane region" description="Helical" evidence="1">
    <location>
        <begin position="206"/>
        <end position="223"/>
    </location>
</feature>
<evidence type="ECO:0008006" key="4">
    <source>
        <dbReference type="Google" id="ProtNLM"/>
    </source>
</evidence>
<keyword evidence="1" id="KW-0472">Membrane</keyword>
<feature type="transmembrane region" description="Helical" evidence="1">
    <location>
        <begin position="179"/>
        <end position="200"/>
    </location>
</feature>
<gene>
    <name evidence="2" type="ORF">COV41_01770</name>
</gene>
<reference evidence="2 3" key="1">
    <citation type="submission" date="2017-09" db="EMBL/GenBank/DDBJ databases">
        <title>Depth-based differentiation of microbial function through sediment-hosted aquifers and enrichment of novel symbionts in the deep terrestrial subsurface.</title>
        <authorList>
            <person name="Probst A.J."/>
            <person name="Ladd B."/>
            <person name="Jarett J.K."/>
            <person name="Geller-Mcgrath D.E."/>
            <person name="Sieber C.M."/>
            <person name="Emerson J.B."/>
            <person name="Anantharaman K."/>
            <person name="Thomas B.C."/>
            <person name="Malmstrom R."/>
            <person name="Stieglmeier M."/>
            <person name="Klingl A."/>
            <person name="Woyke T."/>
            <person name="Ryan C.M."/>
            <person name="Banfield J.F."/>
        </authorList>
    </citation>
    <scope>NUCLEOTIDE SEQUENCE [LARGE SCALE GENOMIC DNA]</scope>
    <source>
        <strain evidence="2">CG11_big_fil_rev_8_21_14_0_20_43_10</strain>
    </source>
</reference>
<dbReference type="Proteomes" id="UP000236846">
    <property type="component" value="Unassembled WGS sequence"/>
</dbReference>
<dbReference type="Pfam" id="PF13367">
    <property type="entry name" value="PrsW-protease"/>
    <property type="match status" value="1"/>
</dbReference>
<sequence>MSALFILIVSFIPNFVWLALYLREDTDPEPPRLVVFAFFGGVCATGIALALEYAALKTSSAVFAAGVSQIYNSFWYMVLGVALIEECVKFFVTRILIMRNPEFDQPVDAMVYCIVVALGFAFAENVVVITNAMLPYHGAVFAITQTVILRFIGANFLHLLASGIVGYAWAQGILKRKQFAYIVGGIAAATVIHSAFNAIMLSLGQFAYVIAVSMMFGVAIWLLRDFEVLKQLSGKRIIEVAYAEPE</sequence>
<comment type="caution">
    <text evidence="2">The sequence shown here is derived from an EMBL/GenBank/DDBJ whole genome shotgun (WGS) entry which is preliminary data.</text>
</comment>
<evidence type="ECO:0000313" key="2">
    <source>
        <dbReference type="EMBL" id="PIR26257.1"/>
    </source>
</evidence>